<keyword evidence="1" id="KW-0812">Transmembrane</keyword>
<protein>
    <recommendedName>
        <fullName evidence="4">NhaP-type Na+/H+ or K+/H+ antiporter</fullName>
    </recommendedName>
</protein>
<comment type="caution">
    <text evidence="2">The sequence shown here is derived from an EMBL/GenBank/DDBJ whole genome shotgun (WGS) entry which is preliminary data.</text>
</comment>
<keyword evidence="3" id="KW-1185">Reference proteome</keyword>
<sequence>MKRAAVLLGLAGAGWLAARAFGLDGVAHSPVYAWLITALLGVGLYAAAFGIDLGEARAHLRTVLLAVTVGVIAKVAVIAVVVVGFYGDPRMLLLAVAVAQIDPLSVAALRSRSRLSPSGVTLLSAWASFDDPVTVLLTAYLAGFVLPVEGDAGLGALDTGLGPFLLNLALNALLAVVVIAAWRGFLWWKARERPLSPRLRQAGRVVAALLVLAVAVFAVSQALLLALAVIGLFVRPRIDAVIDRVALVALYSATFAIGMVVVVDRVTALTGVVLGAAAFFAQFLIALVLPARGLSTSDRVSLAFAQQNGLTAIVLALLLEPVYPGAAGIIAFAVLVINATHAGIGLLRGPDVADPPPVLPPPRLRSVLRRRSAQRP</sequence>
<reference evidence="3" key="1">
    <citation type="journal article" date="2019" name="Int. J. Syst. Evol. Microbiol.">
        <title>The Global Catalogue of Microorganisms (GCM) 10K type strain sequencing project: providing services to taxonomists for standard genome sequencing and annotation.</title>
        <authorList>
            <consortium name="The Broad Institute Genomics Platform"/>
            <consortium name="The Broad Institute Genome Sequencing Center for Infectious Disease"/>
            <person name="Wu L."/>
            <person name="Ma J."/>
        </authorList>
    </citation>
    <scope>NUCLEOTIDE SEQUENCE [LARGE SCALE GENOMIC DNA]</scope>
    <source>
        <strain evidence="3">JCM 17695</strain>
    </source>
</reference>
<keyword evidence="1" id="KW-0472">Membrane</keyword>
<name>A0ABW2TVN8_9PSEU</name>
<feature type="transmembrane region" description="Helical" evidence="1">
    <location>
        <begin position="164"/>
        <end position="185"/>
    </location>
</feature>
<organism evidence="2 3">
    <name type="scientific">Actinokineospora soli</name>
    <dbReference type="NCBI Taxonomy" id="1048753"/>
    <lineage>
        <taxon>Bacteria</taxon>
        <taxon>Bacillati</taxon>
        <taxon>Actinomycetota</taxon>
        <taxon>Actinomycetes</taxon>
        <taxon>Pseudonocardiales</taxon>
        <taxon>Pseudonocardiaceae</taxon>
        <taxon>Actinokineospora</taxon>
    </lineage>
</organism>
<evidence type="ECO:0000313" key="2">
    <source>
        <dbReference type="EMBL" id="MFC7617012.1"/>
    </source>
</evidence>
<feature type="transmembrane region" description="Helical" evidence="1">
    <location>
        <begin position="32"/>
        <end position="51"/>
    </location>
</feature>
<keyword evidence="1" id="KW-1133">Transmembrane helix</keyword>
<dbReference type="Proteomes" id="UP001596512">
    <property type="component" value="Unassembled WGS sequence"/>
</dbReference>
<feature type="transmembrane region" description="Helical" evidence="1">
    <location>
        <begin position="205"/>
        <end position="233"/>
    </location>
</feature>
<evidence type="ECO:0000313" key="3">
    <source>
        <dbReference type="Proteomes" id="UP001596512"/>
    </source>
</evidence>
<dbReference type="EMBL" id="JBHTEY010000004">
    <property type="protein sequence ID" value="MFC7617012.1"/>
    <property type="molecule type" value="Genomic_DNA"/>
</dbReference>
<feature type="transmembrane region" description="Helical" evidence="1">
    <location>
        <begin position="63"/>
        <end position="86"/>
    </location>
</feature>
<evidence type="ECO:0008006" key="4">
    <source>
        <dbReference type="Google" id="ProtNLM"/>
    </source>
</evidence>
<feature type="transmembrane region" description="Helical" evidence="1">
    <location>
        <begin position="245"/>
        <end position="263"/>
    </location>
</feature>
<proteinExistence type="predicted"/>
<gene>
    <name evidence="2" type="ORF">ACFQV2_29835</name>
</gene>
<evidence type="ECO:0000256" key="1">
    <source>
        <dbReference type="SAM" id="Phobius"/>
    </source>
</evidence>
<feature type="transmembrane region" description="Helical" evidence="1">
    <location>
        <begin position="269"/>
        <end position="289"/>
    </location>
</feature>
<accession>A0ABW2TVN8</accession>